<keyword evidence="2" id="KW-1185">Reference proteome</keyword>
<evidence type="ECO:0000313" key="1">
    <source>
        <dbReference type="EMBL" id="MDZ5455440.1"/>
    </source>
</evidence>
<name>A0ABU5I8L9_9BURK</name>
<accession>A0ABU5I8L9</accession>
<organism evidence="1 2">
    <name type="scientific">Azohydromonas lata</name>
    <dbReference type="NCBI Taxonomy" id="45677"/>
    <lineage>
        <taxon>Bacteria</taxon>
        <taxon>Pseudomonadati</taxon>
        <taxon>Pseudomonadota</taxon>
        <taxon>Betaproteobacteria</taxon>
        <taxon>Burkholderiales</taxon>
        <taxon>Sphaerotilaceae</taxon>
        <taxon>Azohydromonas</taxon>
    </lineage>
</organism>
<comment type="caution">
    <text evidence="1">The sequence shown here is derived from an EMBL/GenBank/DDBJ whole genome shotgun (WGS) entry which is preliminary data.</text>
</comment>
<dbReference type="Proteomes" id="UP001293718">
    <property type="component" value="Unassembled WGS sequence"/>
</dbReference>
<dbReference type="RefSeq" id="WP_322464261.1">
    <property type="nucleotide sequence ID" value="NZ_JAXOJX010000002.1"/>
</dbReference>
<reference evidence="1 2" key="1">
    <citation type="submission" date="2023-11" db="EMBL/GenBank/DDBJ databases">
        <title>Draft genome of Azohydromonas lata strain H1 (DSM1123), a polyhydroxyalkanoate producer.</title>
        <authorList>
            <person name="Traversa D."/>
            <person name="D'Addabbo P."/>
            <person name="Pazzani C."/>
            <person name="Manzari C."/>
            <person name="Chiara M."/>
            <person name="Scrascia M."/>
        </authorList>
    </citation>
    <scope>NUCLEOTIDE SEQUENCE [LARGE SCALE GENOMIC DNA]</scope>
    <source>
        <strain evidence="1 2">H1</strain>
    </source>
</reference>
<protein>
    <submittedName>
        <fullName evidence="1">Uncharacterized protein</fullName>
    </submittedName>
</protein>
<sequence length="135" mass="15007">MEKDSTNQFMSFADSEISAITCGDGIIRILFSAANVRQHNPENGSRPLEGYARGVEFILTGTNLEFEDEGLMGRVSFGRAMLDNKWTLQIPLPCSITGRIAMEISFANQSHLEIEATDLECRFTGEPNFFESMAC</sequence>
<gene>
    <name evidence="1" type="ORF">SM757_02510</name>
</gene>
<dbReference type="EMBL" id="JAXOJX010000002">
    <property type="protein sequence ID" value="MDZ5455440.1"/>
    <property type="molecule type" value="Genomic_DNA"/>
</dbReference>
<proteinExistence type="predicted"/>
<evidence type="ECO:0000313" key="2">
    <source>
        <dbReference type="Proteomes" id="UP001293718"/>
    </source>
</evidence>